<dbReference type="RefSeq" id="WP_015934767.1">
    <property type="nucleotide sequence ID" value="NC_011891.1"/>
</dbReference>
<name>B8J6M3_ANAD2</name>
<dbReference type="AlphaFoldDB" id="B8J6M3"/>
<sequence length="91" mass="10166">MDGSVLERAFTRAEEALLSRTLIGRRLAADVRDETGLVVFAAGAEIDRPLLDRARERGLLDEVARAAEPGTSDTELEELFLWLAERRRTRG</sequence>
<accession>B8J6M3</accession>
<reference evidence="1" key="1">
    <citation type="submission" date="2009-01" db="EMBL/GenBank/DDBJ databases">
        <title>Complete sequence of Anaeromyxobacter dehalogenans 2CP-1.</title>
        <authorList>
            <consortium name="US DOE Joint Genome Institute"/>
            <person name="Lucas S."/>
            <person name="Copeland A."/>
            <person name="Lapidus A."/>
            <person name="Glavina del Rio T."/>
            <person name="Dalin E."/>
            <person name="Tice H."/>
            <person name="Bruce D."/>
            <person name="Goodwin L."/>
            <person name="Pitluck S."/>
            <person name="Saunders E."/>
            <person name="Brettin T."/>
            <person name="Detter J.C."/>
            <person name="Han C."/>
            <person name="Larimer F."/>
            <person name="Land M."/>
            <person name="Hauser L."/>
            <person name="Kyrpides N."/>
            <person name="Ovchinnikova G."/>
            <person name="Beliaev A.S."/>
            <person name="Richardson P."/>
        </authorList>
    </citation>
    <scope>NUCLEOTIDE SEQUENCE</scope>
    <source>
        <strain evidence="1">2CP-1</strain>
    </source>
</reference>
<proteinExistence type="predicted"/>
<gene>
    <name evidence="1" type="ordered locus">A2cp1_3668</name>
</gene>
<evidence type="ECO:0000313" key="2">
    <source>
        <dbReference type="Proteomes" id="UP000007089"/>
    </source>
</evidence>
<evidence type="ECO:0000313" key="1">
    <source>
        <dbReference type="EMBL" id="ACL66995.1"/>
    </source>
</evidence>
<keyword evidence="2" id="KW-1185">Reference proteome</keyword>
<organism evidence="1 2">
    <name type="scientific">Anaeromyxobacter dehalogenans (strain ATCC BAA-258 / DSM 21875 / 2CP-1)</name>
    <dbReference type="NCBI Taxonomy" id="455488"/>
    <lineage>
        <taxon>Bacteria</taxon>
        <taxon>Pseudomonadati</taxon>
        <taxon>Myxococcota</taxon>
        <taxon>Myxococcia</taxon>
        <taxon>Myxococcales</taxon>
        <taxon>Cystobacterineae</taxon>
        <taxon>Anaeromyxobacteraceae</taxon>
        <taxon>Anaeromyxobacter</taxon>
    </lineage>
</organism>
<dbReference type="EMBL" id="CP001359">
    <property type="protein sequence ID" value="ACL66995.1"/>
    <property type="molecule type" value="Genomic_DNA"/>
</dbReference>
<protein>
    <submittedName>
        <fullName evidence="1">Uncharacterized protein</fullName>
    </submittedName>
</protein>
<dbReference type="HOGENOM" id="CLU_168756_0_0_7"/>
<dbReference type="KEGG" id="acp:A2cp1_3668"/>
<dbReference type="Proteomes" id="UP000007089">
    <property type="component" value="Chromosome"/>
</dbReference>